<accession>A0A2M9R615</accession>
<reference evidence="3 4" key="1">
    <citation type="submission" date="2017-06" db="EMBL/GenBank/DDBJ databases">
        <title>Description of Avrilella dinanensis gen. nov. sp. nov.</title>
        <authorList>
            <person name="Leyer C."/>
            <person name="Sassi M."/>
            <person name="Minet J."/>
            <person name="Kayal S."/>
            <person name="Cattoir V."/>
        </authorList>
    </citation>
    <scope>NUCLEOTIDE SEQUENCE [LARGE SCALE GENOMIC DNA]</scope>
    <source>
        <strain evidence="3 4">UR159</strain>
    </source>
</reference>
<evidence type="ECO:0000259" key="2">
    <source>
        <dbReference type="Pfam" id="PF02355"/>
    </source>
</evidence>
<dbReference type="OrthoDB" id="1459768at2"/>
<keyword evidence="1" id="KW-0812">Transmembrane</keyword>
<organism evidence="3 4">
    <name type="scientific">Avrilella dinanensis</name>
    <dbReference type="NCBI Taxonomy" id="2008672"/>
    <lineage>
        <taxon>Bacteria</taxon>
        <taxon>Pseudomonadati</taxon>
        <taxon>Bacteroidota</taxon>
        <taxon>Flavobacteriia</taxon>
        <taxon>Flavobacteriales</taxon>
        <taxon>Flavobacteriaceae</taxon>
        <taxon>Avrilella</taxon>
    </lineage>
</organism>
<proteinExistence type="predicted"/>
<dbReference type="Pfam" id="PF02355">
    <property type="entry name" value="SecD_SecF_C"/>
    <property type="match status" value="1"/>
</dbReference>
<feature type="transmembrane region" description="Helical" evidence="1">
    <location>
        <begin position="20"/>
        <end position="47"/>
    </location>
</feature>
<dbReference type="Proteomes" id="UP000231960">
    <property type="component" value="Unassembled WGS sequence"/>
</dbReference>
<name>A0A2M9R615_9FLAO</name>
<evidence type="ECO:0000313" key="3">
    <source>
        <dbReference type="EMBL" id="PJR04318.1"/>
    </source>
</evidence>
<evidence type="ECO:0000256" key="1">
    <source>
        <dbReference type="SAM" id="Phobius"/>
    </source>
</evidence>
<dbReference type="RefSeq" id="WP_100677878.1">
    <property type="nucleotide sequence ID" value="NZ_NIPO01000001.1"/>
</dbReference>
<feature type="transmembrane region" description="Helical" evidence="1">
    <location>
        <begin position="59"/>
        <end position="81"/>
    </location>
</feature>
<keyword evidence="4" id="KW-1185">Reference proteome</keyword>
<keyword evidence="1" id="KW-0472">Membrane</keyword>
<evidence type="ECO:0000313" key="4">
    <source>
        <dbReference type="Proteomes" id="UP000231960"/>
    </source>
</evidence>
<dbReference type="EMBL" id="NIPO01000001">
    <property type="protein sequence ID" value="PJR04318.1"/>
    <property type="molecule type" value="Genomic_DNA"/>
</dbReference>
<feature type="domain" description="Protein export membrane protein SecD/SecF C-terminal" evidence="2">
    <location>
        <begin position="27"/>
        <end position="89"/>
    </location>
</feature>
<gene>
    <name evidence="3" type="ORF">CDL10_07060</name>
</gene>
<sequence>MFKFLFYKLYRMAVNQQDTVPVTFGFIAFATIFELLHFAIISVLFKIVGIEINLISKEVFVALLFIIGFSINYLLFIRTRLIYRINEEYHNQNRILWKDNFLFVSYILFIFLVMFLEVWIYQR</sequence>
<dbReference type="AlphaFoldDB" id="A0A2M9R615"/>
<feature type="transmembrane region" description="Helical" evidence="1">
    <location>
        <begin position="101"/>
        <end position="121"/>
    </location>
</feature>
<protein>
    <recommendedName>
        <fullName evidence="2">Protein export membrane protein SecD/SecF C-terminal domain-containing protein</fullName>
    </recommendedName>
</protein>
<comment type="caution">
    <text evidence="3">The sequence shown here is derived from an EMBL/GenBank/DDBJ whole genome shotgun (WGS) entry which is preliminary data.</text>
</comment>
<keyword evidence="1" id="KW-1133">Transmembrane helix</keyword>
<dbReference type="InterPro" id="IPR048634">
    <property type="entry name" value="SecD_SecF_C"/>
</dbReference>